<dbReference type="InterPro" id="IPR036663">
    <property type="entry name" value="Fumarylacetoacetase_C_sf"/>
</dbReference>
<protein>
    <recommendedName>
        <fullName evidence="3 13">Fumarylacetoacetase</fullName>
        <ecNumber evidence="3 13">3.7.1.2</ecNumber>
    </recommendedName>
    <alternativeName>
        <fullName evidence="13">Fumarylacetoacetate hydrolase</fullName>
    </alternativeName>
</protein>
<sequence length="419" mass="46214">MPALLLDKLPHTIHSLPYGVITTSSKPQARCAVAIGDHAIDLAAFAKTGHFNSVAVDLVSIFAESSLNSFAALDWTVRKAVRTHLQDAIRDDKIPEHCLVLLSDVQPHLPMEIPGFSDFYSSLEHCQNCSGEMTTKSIAKNWWYAPSVYNSRTSSVLPSPGDFTRPTGVSFDNGIDTTPIYGPCRKLDFELEMGYFVSKPVPYGETLSIAEAKEHIFGFVMLNDWSARDHQLFEMRPLGPFHSKGFATSISNWIVPLEALEPFSVPPNTKQDPPPFEHLTWPTWNNGALDIKLRVKLVRDGKEKELSTSNLRYMYWTPYQQLTHHAASGCGLRTGDLMGTGTISGSGVNAQGGKAELGCLYEAERTKTALLPQSTAKYQDGYLEDDDEIILEGWCEDTSGKAVLGFSEARAKVKAPSAR</sequence>
<feature type="binding site" evidence="12">
    <location>
        <position position="244"/>
    </location>
    <ligand>
        <name>Mg(2+)</name>
        <dbReference type="ChEBI" id="CHEBI:18420"/>
    </ligand>
</feature>
<comment type="pathway">
    <text evidence="1 13">Amino-acid degradation; L-phenylalanine degradation; acetoacetate and fumarate from L-phenylalanine: step 6/6.</text>
</comment>
<dbReference type="SUPFAM" id="SSF63433">
    <property type="entry name" value="Fumarylacetoacetate hydrolase, FAH, N-terminal domain"/>
    <property type="match status" value="1"/>
</dbReference>
<evidence type="ECO:0000313" key="16">
    <source>
        <dbReference type="EMBL" id="QIW97243.1"/>
    </source>
</evidence>
<feature type="binding site" evidence="11">
    <location>
        <position position="120"/>
    </location>
    <ligand>
        <name>substrate</name>
    </ligand>
</feature>
<dbReference type="Pfam" id="PF01557">
    <property type="entry name" value="FAA_hydrolase"/>
    <property type="match status" value="1"/>
</dbReference>
<dbReference type="EC" id="3.7.1.2" evidence="3 13"/>
<dbReference type="PANTHER" id="PTHR43069">
    <property type="entry name" value="FUMARYLACETOACETASE"/>
    <property type="match status" value="1"/>
</dbReference>
<dbReference type="AlphaFoldDB" id="A0A6H0XR82"/>
<feature type="domain" description="Fumarylacetoacetase N-terminal" evidence="15">
    <location>
        <begin position="15"/>
        <end position="110"/>
    </location>
</feature>
<reference evidence="16 17" key="1">
    <citation type="journal article" date="2016" name="Sci. Rep.">
        <title>Peltaster fructicola genome reveals evolution from an invasive phytopathogen to an ectophytic parasite.</title>
        <authorList>
            <person name="Xu C."/>
            <person name="Chen H."/>
            <person name="Gleason M.L."/>
            <person name="Xu J.R."/>
            <person name="Liu H."/>
            <person name="Zhang R."/>
            <person name="Sun G."/>
        </authorList>
    </citation>
    <scope>NUCLEOTIDE SEQUENCE [LARGE SCALE GENOMIC DNA]</scope>
    <source>
        <strain evidence="16 17">LNHT1506</strain>
    </source>
</reference>
<gene>
    <name evidence="16" type="ORF">AMS68_002761</name>
</gene>
<dbReference type="EMBL" id="CP051140">
    <property type="protein sequence ID" value="QIW97243.1"/>
    <property type="molecule type" value="Genomic_DNA"/>
</dbReference>
<evidence type="ECO:0000256" key="11">
    <source>
        <dbReference type="PIRSR" id="PIRSR605959-2"/>
    </source>
</evidence>
<dbReference type="Proteomes" id="UP000503462">
    <property type="component" value="Chromosome 2"/>
</dbReference>
<evidence type="ECO:0000313" key="17">
    <source>
        <dbReference type="Proteomes" id="UP000503462"/>
    </source>
</evidence>
<keyword evidence="9 13" id="KW-0585">Phenylalanine catabolism</keyword>
<organism evidence="16 17">
    <name type="scientific">Peltaster fructicola</name>
    <dbReference type="NCBI Taxonomy" id="286661"/>
    <lineage>
        <taxon>Eukaryota</taxon>
        <taxon>Fungi</taxon>
        <taxon>Dikarya</taxon>
        <taxon>Ascomycota</taxon>
        <taxon>Pezizomycotina</taxon>
        <taxon>Dothideomycetes</taxon>
        <taxon>Dothideomycetes incertae sedis</taxon>
        <taxon>Peltaster</taxon>
    </lineage>
</organism>
<keyword evidence="4 12" id="KW-0479">Metal-binding</keyword>
<dbReference type="UniPathway" id="UPA00139">
    <property type="reaction ID" value="UER00341"/>
</dbReference>
<evidence type="ECO:0000256" key="4">
    <source>
        <dbReference type="ARBA" id="ARBA00022723"/>
    </source>
</evidence>
<feature type="binding site" evidence="12">
    <location>
        <position position="248"/>
    </location>
    <ligand>
        <name>Mg(2+)</name>
        <dbReference type="ChEBI" id="CHEBI:18420"/>
    </ligand>
</feature>
<evidence type="ECO:0000256" key="7">
    <source>
        <dbReference type="ARBA" id="ARBA00022842"/>
    </source>
</evidence>
<dbReference type="PANTHER" id="PTHR43069:SF2">
    <property type="entry name" value="FUMARYLACETOACETASE"/>
    <property type="match status" value="1"/>
</dbReference>
<feature type="binding site" evidence="12">
    <location>
        <position position="224"/>
    </location>
    <ligand>
        <name>Mg(2+)</name>
        <dbReference type="ChEBI" id="CHEBI:18420"/>
    </ligand>
</feature>
<keyword evidence="6 12" id="KW-0106">Calcium</keyword>
<dbReference type="InterPro" id="IPR011234">
    <property type="entry name" value="Fumarylacetoacetase-like_C"/>
</dbReference>
<feature type="binding site" evidence="12">
    <location>
        <position position="118"/>
    </location>
    <ligand>
        <name>Ca(2+)</name>
        <dbReference type="ChEBI" id="CHEBI:29108"/>
    </ligand>
</feature>
<evidence type="ECO:0000256" key="6">
    <source>
        <dbReference type="ARBA" id="ARBA00022837"/>
    </source>
</evidence>
<feature type="domain" description="Fumarylacetoacetase-like C-terminal" evidence="14">
    <location>
        <begin position="117"/>
        <end position="364"/>
    </location>
</feature>
<evidence type="ECO:0000256" key="3">
    <source>
        <dbReference type="ARBA" id="ARBA00012094"/>
    </source>
</evidence>
<evidence type="ECO:0000256" key="1">
    <source>
        <dbReference type="ARBA" id="ARBA00004782"/>
    </source>
</evidence>
<accession>A0A6H0XR82</accession>
<evidence type="ECO:0000256" key="9">
    <source>
        <dbReference type="ARBA" id="ARBA00023232"/>
    </source>
</evidence>
<dbReference type="GO" id="GO:0006559">
    <property type="term" value="P:L-phenylalanine catabolic process"/>
    <property type="evidence" value="ECO:0007669"/>
    <property type="project" value="UniProtKB-UniRule"/>
</dbReference>
<keyword evidence="5 13" id="KW-0378">Hydrolase</keyword>
<comment type="similarity">
    <text evidence="2 13">Belongs to the FAH family.</text>
</comment>
<evidence type="ECO:0000256" key="5">
    <source>
        <dbReference type="ARBA" id="ARBA00022801"/>
    </source>
</evidence>
<dbReference type="GO" id="GO:0046872">
    <property type="term" value="F:metal ion binding"/>
    <property type="evidence" value="ECO:0007669"/>
    <property type="project" value="UniProtKB-UniRule"/>
</dbReference>
<dbReference type="InterPro" id="IPR005959">
    <property type="entry name" value="Fumarylacetoacetase"/>
</dbReference>
<keyword evidence="8 13" id="KW-0828">Tyrosine catabolism</keyword>
<feature type="binding site" evidence="12">
    <location>
        <position position="224"/>
    </location>
    <ligand>
        <name>Ca(2+)</name>
        <dbReference type="ChEBI" id="CHEBI:29108"/>
    </ligand>
</feature>
<evidence type="ECO:0000256" key="8">
    <source>
        <dbReference type="ARBA" id="ARBA00022878"/>
    </source>
</evidence>
<feature type="binding site" evidence="11">
    <location>
        <position position="231"/>
    </location>
    <ligand>
        <name>substrate</name>
    </ligand>
</feature>
<dbReference type="InterPro" id="IPR036462">
    <property type="entry name" value="Fumarylacetoacetase_N_sf"/>
</dbReference>
<keyword evidence="17" id="KW-1185">Reference proteome</keyword>
<evidence type="ECO:0000259" key="14">
    <source>
        <dbReference type="Pfam" id="PF01557"/>
    </source>
</evidence>
<evidence type="ECO:0000256" key="12">
    <source>
        <dbReference type="PIRSR" id="PIRSR605959-3"/>
    </source>
</evidence>
<feature type="active site" description="Proton acceptor" evidence="10">
    <location>
        <position position="125"/>
    </location>
</feature>
<dbReference type="Gene3D" id="2.30.30.230">
    <property type="entry name" value="Fumarylacetoacetase, N-terminal domain"/>
    <property type="match status" value="1"/>
</dbReference>
<dbReference type="GO" id="GO:0006572">
    <property type="term" value="P:L-tyrosine catabolic process"/>
    <property type="evidence" value="ECO:0007669"/>
    <property type="project" value="UniProtKB-UniRule"/>
</dbReference>
<comment type="cofactor">
    <cofactor evidence="13">
        <name>Mg(2+)</name>
        <dbReference type="ChEBI" id="CHEBI:18420"/>
    </cofactor>
    <cofactor evidence="13">
        <name>Ca(2+)</name>
        <dbReference type="ChEBI" id="CHEBI:29108"/>
    </cofactor>
</comment>
<evidence type="ECO:0000256" key="10">
    <source>
        <dbReference type="PIRSR" id="PIRSR605959-1"/>
    </source>
</evidence>
<dbReference type="Gene3D" id="3.90.850.10">
    <property type="entry name" value="Fumarylacetoacetase-like, C-terminal domain"/>
    <property type="match status" value="1"/>
</dbReference>
<comment type="catalytic activity">
    <reaction evidence="13">
        <text>4-fumarylacetoacetate + H2O = acetoacetate + fumarate + H(+)</text>
        <dbReference type="Rhea" id="RHEA:10244"/>
        <dbReference type="ChEBI" id="CHEBI:13705"/>
        <dbReference type="ChEBI" id="CHEBI:15377"/>
        <dbReference type="ChEBI" id="CHEBI:15378"/>
        <dbReference type="ChEBI" id="CHEBI:18034"/>
        <dbReference type="ChEBI" id="CHEBI:29806"/>
        <dbReference type="EC" id="3.7.1.2"/>
    </reaction>
</comment>
<proteinExistence type="inferred from homology"/>
<name>A0A6H0XR82_9PEZI</name>
<feature type="binding site" evidence="11">
    <location>
        <position position="342"/>
    </location>
    <ligand>
        <name>substrate</name>
    </ligand>
</feature>
<dbReference type="Pfam" id="PF09298">
    <property type="entry name" value="FAA_hydrolase_N"/>
    <property type="match status" value="1"/>
</dbReference>
<evidence type="ECO:0000256" key="13">
    <source>
        <dbReference type="RuleBase" id="RU366008"/>
    </source>
</evidence>
<feature type="binding site" evidence="12">
    <location>
        <position position="192"/>
    </location>
    <ligand>
        <name>Ca(2+)</name>
        <dbReference type="ChEBI" id="CHEBI:29108"/>
    </ligand>
</feature>
<dbReference type="InterPro" id="IPR015377">
    <property type="entry name" value="Fumarylacetoacetase_N"/>
</dbReference>
<keyword evidence="7 12" id="KW-0460">Magnesium</keyword>
<dbReference type="GO" id="GO:0004334">
    <property type="term" value="F:fumarylacetoacetase activity"/>
    <property type="evidence" value="ECO:0007669"/>
    <property type="project" value="UniProtKB-UniRule"/>
</dbReference>
<dbReference type="GO" id="GO:1902000">
    <property type="term" value="P:homogentisate catabolic process"/>
    <property type="evidence" value="ECO:0007669"/>
    <property type="project" value="TreeGrafter"/>
</dbReference>
<feature type="binding site" evidence="12">
    <location>
        <position position="190"/>
    </location>
    <ligand>
        <name>Ca(2+)</name>
        <dbReference type="ChEBI" id="CHEBI:29108"/>
    </ligand>
</feature>
<dbReference type="OrthoDB" id="9971669at2759"/>
<evidence type="ECO:0000259" key="15">
    <source>
        <dbReference type="Pfam" id="PF09298"/>
    </source>
</evidence>
<dbReference type="SUPFAM" id="SSF56529">
    <property type="entry name" value="FAH"/>
    <property type="match status" value="1"/>
</dbReference>
<evidence type="ECO:0000256" key="2">
    <source>
        <dbReference type="ARBA" id="ARBA00010211"/>
    </source>
</evidence>